<keyword evidence="2" id="KW-0472">Membrane</keyword>
<keyword evidence="5" id="KW-0393">Immunoglobulin domain</keyword>
<comment type="subcellular location">
    <subcellularLocation>
        <location evidence="1">Membrane</location>
        <topology evidence="1">Single-pass type I membrane protein</topology>
    </subcellularLocation>
</comment>
<dbReference type="GO" id="GO:0098609">
    <property type="term" value="P:cell-cell adhesion"/>
    <property type="evidence" value="ECO:0007669"/>
    <property type="project" value="TreeGrafter"/>
</dbReference>
<dbReference type="InterPro" id="IPR013783">
    <property type="entry name" value="Ig-like_fold"/>
</dbReference>
<keyword evidence="3" id="KW-1015">Disulfide bond</keyword>
<reference evidence="7" key="2">
    <citation type="submission" date="2025-08" db="UniProtKB">
        <authorList>
            <consortium name="Ensembl"/>
        </authorList>
    </citation>
    <scope>IDENTIFICATION</scope>
</reference>
<dbReference type="InterPro" id="IPR051275">
    <property type="entry name" value="Cell_adhesion_signaling"/>
</dbReference>
<sequence length="183" mass="18610">PPSQAPGRGHGEGISPRLGDSATVLGVTLLSLSPAVGVTPPVRIESSSSSVAEGQTLDLNCIVARQGQATVTWYKRGGSLPAKHQVGDTEEHLGVSGTRLRIPQVTAADSGEYVCRVMSGSVTHETSLIVTIQTGTGSSYGTGMGALRALHSTQAVLVLMGTPGAPHPTWAVPLGSTGGLHLT</sequence>
<dbReference type="InterPro" id="IPR003599">
    <property type="entry name" value="Ig_sub"/>
</dbReference>
<evidence type="ECO:0000256" key="2">
    <source>
        <dbReference type="ARBA" id="ARBA00023136"/>
    </source>
</evidence>
<reference evidence="7" key="1">
    <citation type="submission" date="2020-10" db="EMBL/GenBank/DDBJ databases">
        <title>Catharus ustulatus (Swainson's thrush) genome, bCatUst1, primary haplotype v2.</title>
        <authorList>
            <person name="Delmore K."/>
            <person name="Vafadar M."/>
            <person name="Formenti G."/>
            <person name="Chow W."/>
            <person name="Pelan S."/>
            <person name="Howe K."/>
            <person name="Rhie A."/>
            <person name="Mountcastle J."/>
            <person name="Haase B."/>
            <person name="Fedrigo O."/>
            <person name="Jarvis E.D."/>
        </authorList>
    </citation>
    <scope>NUCLEOTIDE SEQUENCE [LARGE SCALE GENOMIC DNA]</scope>
</reference>
<organism evidence="7 8">
    <name type="scientific">Catharus ustulatus</name>
    <name type="common">Russet-backed thrush</name>
    <name type="synonym">Hylocichla ustulatus</name>
    <dbReference type="NCBI Taxonomy" id="91951"/>
    <lineage>
        <taxon>Eukaryota</taxon>
        <taxon>Metazoa</taxon>
        <taxon>Chordata</taxon>
        <taxon>Craniata</taxon>
        <taxon>Vertebrata</taxon>
        <taxon>Euteleostomi</taxon>
        <taxon>Archelosauria</taxon>
        <taxon>Archosauria</taxon>
        <taxon>Dinosauria</taxon>
        <taxon>Saurischia</taxon>
        <taxon>Theropoda</taxon>
        <taxon>Coelurosauria</taxon>
        <taxon>Aves</taxon>
        <taxon>Neognathae</taxon>
        <taxon>Neoaves</taxon>
        <taxon>Telluraves</taxon>
        <taxon>Australaves</taxon>
        <taxon>Passeriformes</taxon>
        <taxon>Turdidae</taxon>
        <taxon>Catharus</taxon>
    </lineage>
</organism>
<dbReference type="InterPro" id="IPR003598">
    <property type="entry name" value="Ig_sub2"/>
</dbReference>
<dbReference type="InterPro" id="IPR036179">
    <property type="entry name" value="Ig-like_dom_sf"/>
</dbReference>
<dbReference type="PANTHER" id="PTHR11640:SF164">
    <property type="entry name" value="MAM DOMAIN-CONTAINING GLYCOSYLPHOSPHATIDYLINOSITOL ANCHOR PROTEIN 1"/>
    <property type="match status" value="1"/>
</dbReference>
<evidence type="ECO:0000256" key="4">
    <source>
        <dbReference type="ARBA" id="ARBA00023180"/>
    </source>
</evidence>
<dbReference type="SMART" id="SM00408">
    <property type="entry name" value="IGc2"/>
    <property type="match status" value="1"/>
</dbReference>
<dbReference type="Proteomes" id="UP000694563">
    <property type="component" value="Chromosome 24"/>
</dbReference>
<keyword evidence="4" id="KW-0325">Glycoprotein</keyword>
<dbReference type="Ensembl" id="ENSCUST00005019256.1">
    <property type="protein sequence ID" value="ENSCUSP00005018560.1"/>
    <property type="gene ID" value="ENSCUSG00005011902.1"/>
</dbReference>
<dbReference type="PROSITE" id="PS50835">
    <property type="entry name" value="IG_LIKE"/>
    <property type="match status" value="1"/>
</dbReference>
<evidence type="ECO:0000256" key="5">
    <source>
        <dbReference type="ARBA" id="ARBA00023319"/>
    </source>
</evidence>
<dbReference type="GO" id="GO:0050839">
    <property type="term" value="F:cell adhesion molecule binding"/>
    <property type="evidence" value="ECO:0007669"/>
    <property type="project" value="TreeGrafter"/>
</dbReference>
<proteinExistence type="predicted"/>
<accession>A0A8C3Y695</accession>
<dbReference type="Gene3D" id="2.60.40.10">
    <property type="entry name" value="Immunoglobulins"/>
    <property type="match status" value="1"/>
</dbReference>
<protein>
    <recommendedName>
        <fullName evidence="6">Ig-like domain-containing protein</fullName>
    </recommendedName>
</protein>
<dbReference type="InterPro" id="IPR007110">
    <property type="entry name" value="Ig-like_dom"/>
</dbReference>
<evidence type="ECO:0000313" key="8">
    <source>
        <dbReference type="Proteomes" id="UP000694563"/>
    </source>
</evidence>
<dbReference type="GO" id="GO:0005911">
    <property type="term" value="C:cell-cell junction"/>
    <property type="evidence" value="ECO:0007669"/>
    <property type="project" value="TreeGrafter"/>
</dbReference>
<keyword evidence="8" id="KW-1185">Reference proteome</keyword>
<dbReference type="AlphaFoldDB" id="A0A8C3Y695"/>
<dbReference type="PANTHER" id="PTHR11640">
    <property type="entry name" value="NEPHRIN"/>
    <property type="match status" value="1"/>
</dbReference>
<evidence type="ECO:0000256" key="3">
    <source>
        <dbReference type="ARBA" id="ARBA00023157"/>
    </source>
</evidence>
<feature type="domain" description="Ig-like" evidence="6">
    <location>
        <begin position="40"/>
        <end position="131"/>
    </location>
</feature>
<name>A0A8C3Y695_CATUS</name>
<dbReference type="SUPFAM" id="SSF48726">
    <property type="entry name" value="Immunoglobulin"/>
    <property type="match status" value="1"/>
</dbReference>
<dbReference type="SMART" id="SM00409">
    <property type="entry name" value="IG"/>
    <property type="match status" value="1"/>
</dbReference>
<dbReference type="Pfam" id="PF13927">
    <property type="entry name" value="Ig_3"/>
    <property type="match status" value="1"/>
</dbReference>
<reference evidence="7" key="3">
    <citation type="submission" date="2025-09" db="UniProtKB">
        <authorList>
            <consortium name="Ensembl"/>
        </authorList>
    </citation>
    <scope>IDENTIFICATION</scope>
</reference>
<evidence type="ECO:0000259" key="6">
    <source>
        <dbReference type="PROSITE" id="PS50835"/>
    </source>
</evidence>
<evidence type="ECO:0000256" key="1">
    <source>
        <dbReference type="ARBA" id="ARBA00004479"/>
    </source>
</evidence>
<dbReference type="GO" id="GO:0005886">
    <property type="term" value="C:plasma membrane"/>
    <property type="evidence" value="ECO:0007669"/>
    <property type="project" value="TreeGrafter"/>
</dbReference>
<evidence type="ECO:0000313" key="7">
    <source>
        <dbReference type="Ensembl" id="ENSCUSP00005018560.1"/>
    </source>
</evidence>